<dbReference type="STRING" id="6182.A0A4Z2DRV8"/>
<feature type="transmembrane region" description="Helical" evidence="17">
    <location>
        <begin position="840"/>
        <end position="861"/>
    </location>
</feature>
<dbReference type="PANTHER" id="PTHR18966">
    <property type="entry name" value="IONOTROPIC GLUTAMATE RECEPTOR"/>
    <property type="match status" value="1"/>
</dbReference>
<keyword evidence="8 17" id="KW-0472">Membrane</keyword>
<keyword evidence="4 17" id="KW-0812">Transmembrane</keyword>
<dbReference type="GO" id="GO:0043226">
    <property type="term" value="C:organelle"/>
    <property type="evidence" value="ECO:0007669"/>
    <property type="project" value="UniProtKB-ARBA"/>
</dbReference>
<evidence type="ECO:0000256" key="1">
    <source>
        <dbReference type="ARBA" id="ARBA00004651"/>
    </source>
</evidence>
<keyword evidence="2" id="KW-0813">Transport</keyword>
<evidence type="ECO:0000256" key="4">
    <source>
        <dbReference type="ARBA" id="ARBA00022692"/>
    </source>
</evidence>
<dbReference type="GO" id="GO:0038023">
    <property type="term" value="F:signaling receptor activity"/>
    <property type="evidence" value="ECO:0007669"/>
    <property type="project" value="InterPro"/>
</dbReference>
<dbReference type="SUPFAM" id="SSF53822">
    <property type="entry name" value="Periplasmic binding protein-like I"/>
    <property type="match status" value="1"/>
</dbReference>
<dbReference type="SMART" id="SM00918">
    <property type="entry name" value="Lig_chan-Glu_bd"/>
    <property type="match status" value="1"/>
</dbReference>
<feature type="disulfide bond" evidence="15">
    <location>
        <begin position="1027"/>
        <end position="1080"/>
    </location>
</feature>
<dbReference type="Pfam" id="PF10613">
    <property type="entry name" value="Lig_chan-Glu_bd"/>
    <property type="match status" value="1"/>
</dbReference>
<protein>
    <submittedName>
        <fullName evidence="21">Glutamate receptor ionotropic, NMDA 2A</fullName>
    </submittedName>
</protein>
<evidence type="ECO:0000313" key="22">
    <source>
        <dbReference type="Proteomes" id="UP000311919"/>
    </source>
</evidence>
<dbReference type="InterPro" id="IPR028082">
    <property type="entry name" value="Peripla_BP_I"/>
</dbReference>
<dbReference type="SUPFAM" id="SSF53850">
    <property type="entry name" value="Periplasmic binding protein-like II"/>
    <property type="match status" value="1"/>
</dbReference>
<feature type="site" description="Interaction with the cone snail toxin Con-ikot-ikot" evidence="14">
    <location>
        <position position="977"/>
    </location>
</feature>
<dbReference type="SMART" id="SM00079">
    <property type="entry name" value="PBPe"/>
    <property type="match status" value="1"/>
</dbReference>
<feature type="chain" id="PRO_5021332207" evidence="18">
    <location>
        <begin position="19"/>
        <end position="1509"/>
    </location>
</feature>
<evidence type="ECO:0000256" key="7">
    <source>
        <dbReference type="ARBA" id="ARBA00023065"/>
    </source>
</evidence>
<dbReference type="Gene3D" id="3.40.190.10">
    <property type="entry name" value="Periplasmic binding protein-like II"/>
    <property type="match status" value="3"/>
</dbReference>
<evidence type="ECO:0000256" key="18">
    <source>
        <dbReference type="SAM" id="SignalP"/>
    </source>
</evidence>
<feature type="transmembrane region" description="Helical" evidence="17">
    <location>
        <begin position="913"/>
        <end position="937"/>
    </location>
</feature>
<evidence type="ECO:0000256" key="12">
    <source>
        <dbReference type="ARBA" id="ARBA00023303"/>
    </source>
</evidence>
<comment type="subcellular location">
    <subcellularLocation>
        <location evidence="1">Cell membrane</location>
        <topology evidence="1">Multi-pass membrane protein</topology>
    </subcellularLocation>
</comment>
<evidence type="ECO:0000313" key="21">
    <source>
        <dbReference type="EMBL" id="TNN19203.1"/>
    </source>
</evidence>
<feature type="domain" description="Ionotropic glutamate receptor C-terminal" evidence="19">
    <location>
        <begin position="723"/>
        <end position="1078"/>
    </location>
</feature>
<evidence type="ECO:0000256" key="13">
    <source>
        <dbReference type="PIRSR" id="PIRSR601508-1"/>
    </source>
</evidence>
<keyword evidence="5 17" id="KW-1133">Transmembrane helix</keyword>
<name>A0A4Z2DRV8_SCHJA</name>
<feature type="site" description="Crucial to convey clamshell closure to channel opening" evidence="14">
    <location>
        <position position="944"/>
    </location>
</feature>
<evidence type="ECO:0000259" key="20">
    <source>
        <dbReference type="SMART" id="SM00918"/>
    </source>
</evidence>
<evidence type="ECO:0000256" key="3">
    <source>
        <dbReference type="ARBA" id="ARBA00022475"/>
    </source>
</evidence>
<feature type="binding site" evidence="13">
    <location>
        <position position="972"/>
    </location>
    <ligand>
        <name>L-glutamate</name>
        <dbReference type="ChEBI" id="CHEBI:29985"/>
    </ligand>
</feature>
<organism evidence="21 22">
    <name type="scientific">Schistosoma japonicum</name>
    <name type="common">Blood fluke</name>
    <dbReference type="NCBI Taxonomy" id="6182"/>
    <lineage>
        <taxon>Eukaryota</taxon>
        <taxon>Metazoa</taxon>
        <taxon>Spiralia</taxon>
        <taxon>Lophotrochozoa</taxon>
        <taxon>Platyhelminthes</taxon>
        <taxon>Trematoda</taxon>
        <taxon>Digenea</taxon>
        <taxon>Strigeidida</taxon>
        <taxon>Schistosomatoidea</taxon>
        <taxon>Schistosomatidae</taxon>
        <taxon>Schistosoma</taxon>
    </lineage>
</organism>
<keyword evidence="6 16" id="KW-0175">Coiled coil</keyword>
<evidence type="ECO:0000256" key="15">
    <source>
        <dbReference type="PIRSR" id="PIRSR601508-3"/>
    </source>
</evidence>
<evidence type="ECO:0000256" key="6">
    <source>
        <dbReference type="ARBA" id="ARBA00023054"/>
    </source>
</evidence>
<evidence type="ECO:0000256" key="17">
    <source>
        <dbReference type="SAM" id="Phobius"/>
    </source>
</evidence>
<feature type="binding site" evidence="13">
    <location>
        <position position="803"/>
    </location>
    <ligand>
        <name>L-glutamate</name>
        <dbReference type="ChEBI" id="CHEBI:29985"/>
    </ligand>
</feature>
<keyword evidence="7" id="KW-0406">Ion transport</keyword>
<dbReference type="FunFam" id="3.40.190.10:FF:000078">
    <property type="entry name" value="glutamate receptor ionotropic, NMDA 3B"/>
    <property type="match status" value="1"/>
</dbReference>
<evidence type="ECO:0000256" key="14">
    <source>
        <dbReference type="PIRSR" id="PIRSR601508-2"/>
    </source>
</evidence>
<keyword evidence="10" id="KW-0325">Glycoprotein</keyword>
<evidence type="ECO:0000259" key="19">
    <source>
        <dbReference type="SMART" id="SM00079"/>
    </source>
</evidence>
<evidence type="ECO:0000256" key="11">
    <source>
        <dbReference type="ARBA" id="ARBA00023286"/>
    </source>
</evidence>
<dbReference type="Proteomes" id="UP000311919">
    <property type="component" value="Unassembled WGS sequence"/>
</dbReference>
<evidence type="ECO:0000256" key="8">
    <source>
        <dbReference type="ARBA" id="ARBA00023136"/>
    </source>
</evidence>
<dbReference type="EMBL" id="SKCS01000055">
    <property type="protein sequence ID" value="TNN19203.1"/>
    <property type="molecule type" value="Genomic_DNA"/>
</dbReference>
<dbReference type="Gene3D" id="3.40.50.2300">
    <property type="match status" value="1"/>
</dbReference>
<evidence type="ECO:0000256" key="10">
    <source>
        <dbReference type="ARBA" id="ARBA00023180"/>
    </source>
</evidence>
<dbReference type="InterPro" id="IPR001508">
    <property type="entry name" value="Iono_Glu_rcpt_met"/>
</dbReference>
<dbReference type="GO" id="GO:0005886">
    <property type="term" value="C:plasma membrane"/>
    <property type="evidence" value="ECO:0007669"/>
    <property type="project" value="UniProtKB-SubCell"/>
</dbReference>
<keyword evidence="12" id="KW-0407">Ion channel</keyword>
<dbReference type="Pfam" id="PF00060">
    <property type="entry name" value="Lig_chan"/>
    <property type="match status" value="1"/>
</dbReference>
<accession>A0A4Z2DRV8</accession>
<evidence type="ECO:0000256" key="5">
    <source>
        <dbReference type="ARBA" id="ARBA00022989"/>
    </source>
</evidence>
<gene>
    <name evidence="21" type="ORF">EWB00_009408</name>
</gene>
<feature type="transmembrane region" description="Helical" evidence="17">
    <location>
        <begin position="882"/>
        <end position="901"/>
    </location>
</feature>
<dbReference type="InterPro" id="IPR001320">
    <property type="entry name" value="Iontro_rcpt_C"/>
</dbReference>
<keyword evidence="9 21" id="KW-0675">Receptor</keyword>
<evidence type="ECO:0000256" key="9">
    <source>
        <dbReference type="ARBA" id="ARBA00023170"/>
    </source>
</evidence>
<feature type="signal peptide" evidence="18">
    <location>
        <begin position="1"/>
        <end position="18"/>
    </location>
</feature>
<dbReference type="FunFam" id="3.40.190.10:FF:000155">
    <property type="entry name" value="Glutamate receptor ionotropic, NMDA 2B"/>
    <property type="match status" value="1"/>
</dbReference>
<dbReference type="InterPro" id="IPR015683">
    <property type="entry name" value="Ionotropic_Glu_rcpt"/>
</dbReference>
<reference evidence="21 22" key="1">
    <citation type="submission" date="2019-03" db="EMBL/GenBank/DDBJ databases">
        <title>An improved genome assembly of the fluke Schistosoma japonicum.</title>
        <authorList>
            <person name="Hu W."/>
            <person name="Luo F."/>
            <person name="Yin M."/>
            <person name="Mo X."/>
            <person name="Sun C."/>
            <person name="Wu Q."/>
            <person name="Zhu B."/>
            <person name="Xiang M."/>
            <person name="Wang J."/>
            <person name="Wang Y."/>
            <person name="Zhang T."/>
            <person name="Xu B."/>
            <person name="Zheng H."/>
            <person name="Feng Z."/>
        </authorList>
    </citation>
    <scope>NUCLEOTIDE SEQUENCE [LARGE SCALE GENOMIC DNA]</scope>
    <source>
        <strain evidence="21">HuSjv2</strain>
        <tissue evidence="21">Worms</tissue>
    </source>
</reference>
<evidence type="ECO:0000256" key="2">
    <source>
        <dbReference type="ARBA" id="ARBA00022448"/>
    </source>
</evidence>
<sequence length="1509" mass="174336">MEKRILSLFFCLFNFAFTLKFITSNTFQFCDYTRHRKHLSNNNKSLKNQTIIINQTNMTIDPRTFNPTLLYTMKLDEMNEFAFTPHVMNQRIIKEVLRRFKTSLVNITSSSYYQHSRNLQKRSISTSDHMSSTSSSLSLLPSNSVSSPYASNNLDFVRVKLQGIIFDVKFQRPDYKSNDGMHLRNLMKPYPHLLLDPHYTEQVITAYNPLVMQNQICKEFEQYQSSHYVANSFFIVNDIGALVDRPMHDRLHRLFFQIASALGIPSITWLPNRVGQFELDDSQLAIRLEPLTWHVARALVDFMHAYKWNLVIMVYNTLVPGSDVLVEEFRKLQVERGAQDHPNYFEFEINYQFPFEGLTSIEFTECINQMLREIRPCLIPLVDILESIWRADARVIIFNGNFFDLNTLLYIADSLNGTKHEHLKALFGEDYVWIYTPSTMSSLTVADNQDKVSSDNNVLAESTMFKKIPGMFGLICLNDHSSRKRSAEIAREVWQKSMIELIYQLTQIYPPDRSIQIDTPNEDTLIYFKQILEKLRPIKLCQNSDHLSWQWGRRMYDIMHSVVVNVDNEPITFLPNGGLNVSKLFVYNSRITDGRMKWYKVGTWSMSSKLGRTKSRLRIDGVTWPGGSNSPPKGRPSKFKLRVVTIKEIPFVIYNKAQEGGTCDANSIPCKLRPQSLQDEDMSGKNPVIHKSLSSLVINSYHKDSNGKVTSEILTRNFTTMSELNSSQVYNNSFIYVDGCCSGLTMDLLMELMKDLNFDVEMYEVMDGYWGAWTPDGWNGIIRDLMDNKADMAVTSLKITPNRSQQIEFSVPFLETGIAVAVALREGAIAPTAFLKPYDYHCWCVILVFSVHATGAALYIYEWFSPNGMNRGHSKDQNHRFSFFRSLWLIWSMLFGAAVNADNPRGMASRFMANIWALFALVFLASYTANLAAFMIAKEDYFDLSGINDWRLQHPWNVKPPFRFATIPNGATEENIKINFPEMYKYMRKYNKSGVEDGLKAMKSGQLDAFLYDANVLDYWAMKDEGCKLRTVGNLYAMTGYGIGFARNSRWLTKVNSRILDYQKNGKLQRWKKFWQTGSCKKDAAVGNTNKTLGVKNFISAFILLVCGMLICTVFLLIEYTFYWYAKPKLRKINQNNWFSRHNLIKSNNYTPNISEQNNQIINGKFTKHKCDNPICDMKSKNYAKQVELLQHQLDELQKSLQDKNLSSKKYTNSKRNHSHNQIITLDSYEHPKKKKRPNHTLYRISQSYLSENDGMNKHQTKKYYMTKPIFNSTTSNVSNVSNHIKLNTYKEGLLKTVVTTEITNTTYNNMDNNANTTTTATTTTYTTSKKHNSRLSKDAQNKIAIIPIVDHYSKYTENEFYSTKLRDNTDIQYVVLPKLDSSPNRRRRFIKSQSINPSYQQQQSIISPTDIHFDTIGNVKTTTMDKTQSVLQVVDQNDTFDNSEQNCSSHDYHFTENRITNNINQLTHYSSVTNILNNVGRNFTLTNLDHRQHQKQIANCLVEKESVL</sequence>
<keyword evidence="15" id="KW-1015">Disulfide bond</keyword>
<comment type="caution">
    <text evidence="21">The sequence shown here is derived from an EMBL/GenBank/DDBJ whole genome shotgun (WGS) entry which is preliminary data.</text>
</comment>
<dbReference type="GO" id="GO:0015276">
    <property type="term" value="F:ligand-gated monoatomic ion channel activity"/>
    <property type="evidence" value="ECO:0007669"/>
    <property type="project" value="InterPro"/>
</dbReference>
<dbReference type="PRINTS" id="PR00177">
    <property type="entry name" value="NMDARECEPTOR"/>
</dbReference>
<proteinExistence type="predicted"/>
<keyword evidence="22" id="KW-1185">Reference proteome</keyword>
<keyword evidence="18" id="KW-0732">Signal</keyword>
<dbReference type="OrthoDB" id="5984008at2759"/>
<feature type="coiled-coil region" evidence="16">
    <location>
        <begin position="1180"/>
        <end position="1207"/>
    </location>
</feature>
<feature type="domain" description="Ionotropic glutamate receptor L-glutamate and glycine-binding" evidence="20">
    <location>
        <begin position="733"/>
        <end position="787"/>
    </location>
</feature>
<keyword evidence="3" id="KW-1003">Cell membrane</keyword>
<dbReference type="InterPro" id="IPR019594">
    <property type="entry name" value="Glu/Gly-bd"/>
</dbReference>
<evidence type="ECO:0000256" key="16">
    <source>
        <dbReference type="SAM" id="Coils"/>
    </source>
</evidence>
<feature type="transmembrane region" description="Helical" evidence="17">
    <location>
        <begin position="1101"/>
        <end position="1126"/>
    </location>
</feature>
<keyword evidence="11" id="KW-1071">Ligand-gated ion channel</keyword>
<feature type="binding site" evidence="13">
    <location>
        <position position="1013"/>
    </location>
    <ligand>
        <name>L-glutamate</name>
        <dbReference type="ChEBI" id="CHEBI:29985"/>
    </ligand>
</feature>